<accession>A0A060CUB5</accession>
<proteinExistence type="predicted"/>
<evidence type="ECO:0000313" key="3">
    <source>
        <dbReference type="Proteomes" id="UP000289281"/>
    </source>
</evidence>
<dbReference type="RefSeq" id="WP_000420189.1">
    <property type="nucleotide sequence ID" value="NZ_JAVKQC010000045.1"/>
</dbReference>
<evidence type="ECO:0000313" key="1">
    <source>
        <dbReference type="EMBL" id="AIA98912.1"/>
    </source>
</evidence>
<dbReference type="Proteomes" id="UP000289281">
    <property type="component" value="Chromosome"/>
</dbReference>
<protein>
    <submittedName>
        <fullName evidence="1">Uncharacterized protein</fullName>
    </submittedName>
</protein>
<dbReference type="AlphaFoldDB" id="A0A060CUB5"/>
<dbReference type="EMBL" id="KF861862">
    <property type="protein sequence ID" value="AIA98912.1"/>
    <property type="molecule type" value="Genomic_DNA"/>
</dbReference>
<organism evidence="1">
    <name type="scientific">Helicobacter pylori</name>
    <name type="common">Campylobacter pylori</name>
    <dbReference type="NCBI Taxonomy" id="210"/>
    <lineage>
        <taxon>Bacteria</taxon>
        <taxon>Pseudomonadati</taxon>
        <taxon>Campylobacterota</taxon>
        <taxon>Epsilonproteobacteria</taxon>
        <taxon>Campylobacterales</taxon>
        <taxon>Helicobacteraceae</taxon>
        <taxon>Helicobacter</taxon>
    </lineage>
</organism>
<gene>
    <name evidence="1" type="ORF">ATCC43526_ICEHptfs3_18</name>
    <name evidence="2" type="ORF">HPATCC43504_00099</name>
</gene>
<reference evidence="1" key="1">
    <citation type="journal article" date="2014" name="BMC Genomics">
        <title>A comprehensive analysis of Helicobacter pylori plasticity zones reveals that they are integrating conjugative elements with intermediate integration specificity.</title>
        <authorList>
            <person name="Fischer W."/>
            <person name="Breithaupt U."/>
            <person name="Kern B."/>
            <person name="Smith S.I."/>
            <person name="Spicher C."/>
            <person name="Haas R."/>
        </authorList>
    </citation>
    <scope>NUCLEOTIDE SEQUENCE</scope>
    <source>
        <strain evidence="1">ATCC43526</strain>
    </source>
</reference>
<sequence>MELIKKLEKESEVLKKDLQQHSNELFKMLIIDNEDLFKEQFEIMFKAWVEIVKMMFELTKKTKFDGEMIGYTEELLTFLVRDFFNGIFKSKVIPKMPIFCGDVKCEDFNALRSLVYLSVLELEETINPNKIPF</sequence>
<name>A0A060CUB5_HELPX</name>
<dbReference type="EMBL" id="AP017632">
    <property type="protein sequence ID" value="BBI22034.1"/>
    <property type="molecule type" value="Genomic_DNA"/>
</dbReference>
<evidence type="ECO:0000313" key="2">
    <source>
        <dbReference type="EMBL" id="BBI22034.1"/>
    </source>
</evidence>
<reference evidence="2 3" key="2">
    <citation type="submission" date="2016-08" db="EMBL/GenBank/DDBJ databases">
        <title>Whole genome shotgun sequence of Helicobacter pylori strain ATCC43504.</title>
        <authorList>
            <person name="Mimuro H."/>
            <person name="Ogura Y."/>
            <person name="Katsura K."/>
            <person name="Hayashi T."/>
        </authorList>
    </citation>
    <scope>NUCLEOTIDE SEQUENCE [LARGE SCALE GENOMIC DNA]</scope>
    <source>
        <strain evidence="3">ATCC 43504</strain>
        <strain evidence="2">ATCC43504</strain>
    </source>
</reference>